<proteinExistence type="predicted"/>
<keyword evidence="3" id="KW-1185">Reference proteome</keyword>
<dbReference type="SUPFAM" id="SSF103657">
    <property type="entry name" value="BAR/IMD domain-like"/>
    <property type="match status" value="1"/>
</dbReference>
<sequence length="65" mass="7461">TDVCSLKKQYLFSEKISGAEGTKLDEEFQEMERKIDVTNKAVAELLSKSTEYLQPNPELSDWIHV</sequence>
<dbReference type="Ensembl" id="ENSPSTT00000020406.1">
    <property type="protein sequence ID" value="ENSPSTP00000019465.1"/>
    <property type="gene ID" value="ENSPSTG00000014070.1"/>
</dbReference>
<accession>A0A8C9FQJ1</accession>
<dbReference type="Pfam" id="PF03114">
    <property type="entry name" value="BAR"/>
    <property type="match status" value="1"/>
</dbReference>
<evidence type="ECO:0000313" key="3">
    <source>
        <dbReference type="Proteomes" id="UP000694428"/>
    </source>
</evidence>
<dbReference type="InterPro" id="IPR004148">
    <property type="entry name" value="BAR_dom"/>
</dbReference>
<dbReference type="Proteomes" id="UP000694428">
    <property type="component" value="Unplaced"/>
</dbReference>
<dbReference type="InterPro" id="IPR027267">
    <property type="entry name" value="AH/BAR_dom_sf"/>
</dbReference>
<protein>
    <recommendedName>
        <fullName evidence="1">BAR domain-containing protein</fullName>
    </recommendedName>
</protein>
<name>A0A8C9FQJ1_PAVCR</name>
<feature type="domain" description="BAR" evidence="1">
    <location>
        <begin position="11"/>
        <end position="59"/>
    </location>
</feature>
<reference evidence="2" key="2">
    <citation type="submission" date="2025-09" db="UniProtKB">
        <authorList>
            <consortium name="Ensembl"/>
        </authorList>
    </citation>
    <scope>IDENTIFICATION</scope>
</reference>
<reference evidence="2" key="1">
    <citation type="submission" date="2025-08" db="UniProtKB">
        <authorList>
            <consortium name="Ensembl"/>
        </authorList>
    </citation>
    <scope>IDENTIFICATION</scope>
</reference>
<dbReference type="GO" id="GO:0005737">
    <property type="term" value="C:cytoplasm"/>
    <property type="evidence" value="ECO:0007669"/>
    <property type="project" value="InterPro"/>
</dbReference>
<evidence type="ECO:0000313" key="2">
    <source>
        <dbReference type="Ensembl" id="ENSPSTP00000019465.1"/>
    </source>
</evidence>
<evidence type="ECO:0000259" key="1">
    <source>
        <dbReference type="Pfam" id="PF03114"/>
    </source>
</evidence>
<dbReference type="AlphaFoldDB" id="A0A8C9FQJ1"/>
<dbReference type="Gene3D" id="1.20.1270.60">
    <property type="entry name" value="Arfaptin homology (AH) domain/BAR domain"/>
    <property type="match status" value="1"/>
</dbReference>
<organism evidence="2 3">
    <name type="scientific">Pavo cristatus</name>
    <name type="common">Indian peafowl</name>
    <name type="synonym">Blue peafowl</name>
    <dbReference type="NCBI Taxonomy" id="9049"/>
    <lineage>
        <taxon>Eukaryota</taxon>
        <taxon>Metazoa</taxon>
        <taxon>Chordata</taxon>
        <taxon>Craniata</taxon>
        <taxon>Vertebrata</taxon>
        <taxon>Euteleostomi</taxon>
        <taxon>Archelosauria</taxon>
        <taxon>Archosauria</taxon>
        <taxon>Dinosauria</taxon>
        <taxon>Saurischia</taxon>
        <taxon>Theropoda</taxon>
        <taxon>Coelurosauria</taxon>
        <taxon>Aves</taxon>
        <taxon>Neognathae</taxon>
        <taxon>Galloanserae</taxon>
        <taxon>Galliformes</taxon>
        <taxon>Phasianidae</taxon>
        <taxon>Phasianinae</taxon>
        <taxon>Pavo</taxon>
    </lineage>
</organism>